<proteinExistence type="predicted"/>
<dbReference type="EMBL" id="DXAY01000037">
    <property type="protein sequence ID" value="HIZ73939.1"/>
    <property type="molecule type" value="Genomic_DNA"/>
</dbReference>
<dbReference type="Gene3D" id="1.10.10.1150">
    <property type="entry name" value="Coenzyme PQQ synthesis protein D (PqqD)"/>
    <property type="match status" value="1"/>
</dbReference>
<dbReference type="Proteomes" id="UP000824116">
    <property type="component" value="Unassembled WGS sequence"/>
</dbReference>
<reference evidence="1" key="2">
    <citation type="submission" date="2021-04" db="EMBL/GenBank/DDBJ databases">
        <authorList>
            <person name="Gilroy R."/>
        </authorList>
    </citation>
    <scope>NUCLEOTIDE SEQUENCE</scope>
    <source>
        <strain evidence="1">CHK196-3914</strain>
    </source>
</reference>
<dbReference type="InterPro" id="IPR041881">
    <property type="entry name" value="PqqD_sf"/>
</dbReference>
<evidence type="ECO:0000313" key="2">
    <source>
        <dbReference type="Proteomes" id="UP000824116"/>
    </source>
</evidence>
<comment type="caution">
    <text evidence="1">The sequence shown here is derived from an EMBL/GenBank/DDBJ whole genome shotgun (WGS) entry which is preliminary data.</text>
</comment>
<protein>
    <submittedName>
        <fullName evidence="1">PqqD family protein</fullName>
    </submittedName>
</protein>
<sequence length="93" mass="10669">MKVRKDFVLRETAGDYMIIPTGRTVRSLDGLITVNEVGADLWNMLQSEVTFDDLLREILTIYDVDEETAEEDIREFLDTLRERGILDESGETA</sequence>
<dbReference type="Pfam" id="PF05402">
    <property type="entry name" value="PqqD"/>
    <property type="match status" value="1"/>
</dbReference>
<gene>
    <name evidence="1" type="ORF">H9723_01660</name>
</gene>
<reference evidence="1" key="1">
    <citation type="journal article" date="2021" name="PeerJ">
        <title>Extensive microbial diversity within the chicken gut microbiome revealed by metagenomics and culture.</title>
        <authorList>
            <person name="Gilroy R."/>
            <person name="Ravi A."/>
            <person name="Getino M."/>
            <person name="Pursley I."/>
            <person name="Horton D.L."/>
            <person name="Alikhan N.F."/>
            <person name="Baker D."/>
            <person name="Gharbi K."/>
            <person name="Hall N."/>
            <person name="Watson M."/>
            <person name="Adriaenssens E.M."/>
            <person name="Foster-Nyarko E."/>
            <person name="Jarju S."/>
            <person name="Secka A."/>
            <person name="Antonio M."/>
            <person name="Oren A."/>
            <person name="Chaudhuri R.R."/>
            <person name="La Ragione R."/>
            <person name="Hildebrand F."/>
            <person name="Pallen M.J."/>
        </authorList>
    </citation>
    <scope>NUCLEOTIDE SEQUENCE</scope>
    <source>
        <strain evidence="1">CHK196-3914</strain>
    </source>
</reference>
<dbReference type="InterPro" id="IPR008792">
    <property type="entry name" value="PQQD"/>
</dbReference>
<dbReference type="AlphaFoldDB" id="A0A9D2G6D1"/>
<evidence type="ECO:0000313" key="1">
    <source>
        <dbReference type="EMBL" id="HIZ73939.1"/>
    </source>
</evidence>
<name>A0A9D2G6D1_9FIRM</name>
<organism evidence="1 2">
    <name type="scientific">Candidatus Mediterraneibacter stercoravium</name>
    <dbReference type="NCBI Taxonomy" id="2838685"/>
    <lineage>
        <taxon>Bacteria</taxon>
        <taxon>Bacillati</taxon>
        <taxon>Bacillota</taxon>
        <taxon>Clostridia</taxon>
        <taxon>Lachnospirales</taxon>
        <taxon>Lachnospiraceae</taxon>
        <taxon>Mediterraneibacter</taxon>
    </lineage>
</organism>
<accession>A0A9D2G6D1</accession>